<reference evidence="3 4" key="1">
    <citation type="submission" date="2024-01" db="EMBL/GenBank/DDBJ databases">
        <title>The complete chloroplast genome sequence of Lithospermum erythrorhizon: insights into the phylogenetic relationship among Boraginaceae species and the maternal lineages of purple gromwells.</title>
        <authorList>
            <person name="Okada T."/>
            <person name="Watanabe K."/>
        </authorList>
    </citation>
    <scope>NUCLEOTIDE SEQUENCE [LARGE SCALE GENOMIC DNA]</scope>
</reference>
<dbReference type="AlphaFoldDB" id="A0AAV3Q264"/>
<organism evidence="3 4">
    <name type="scientific">Lithospermum erythrorhizon</name>
    <name type="common">Purple gromwell</name>
    <name type="synonym">Lithospermum officinale var. erythrorhizon</name>
    <dbReference type="NCBI Taxonomy" id="34254"/>
    <lineage>
        <taxon>Eukaryota</taxon>
        <taxon>Viridiplantae</taxon>
        <taxon>Streptophyta</taxon>
        <taxon>Embryophyta</taxon>
        <taxon>Tracheophyta</taxon>
        <taxon>Spermatophyta</taxon>
        <taxon>Magnoliopsida</taxon>
        <taxon>eudicotyledons</taxon>
        <taxon>Gunneridae</taxon>
        <taxon>Pentapetalae</taxon>
        <taxon>asterids</taxon>
        <taxon>lamiids</taxon>
        <taxon>Boraginales</taxon>
        <taxon>Boraginaceae</taxon>
        <taxon>Boraginoideae</taxon>
        <taxon>Lithospermeae</taxon>
        <taxon>Lithospermum</taxon>
    </lineage>
</organism>
<comment type="caution">
    <text evidence="3">The sequence shown here is derived from an EMBL/GenBank/DDBJ whole genome shotgun (WGS) entry which is preliminary data.</text>
</comment>
<feature type="compositionally biased region" description="Polar residues" evidence="1">
    <location>
        <begin position="18"/>
        <end position="30"/>
    </location>
</feature>
<evidence type="ECO:0000259" key="2">
    <source>
        <dbReference type="Pfam" id="PF03732"/>
    </source>
</evidence>
<evidence type="ECO:0000256" key="1">
    <source>
        <dbReference type="SAM" id="MobiDB-lite"/>
    </source>
</evidence>
<dbReference type="InterPro" id="IPR005162">
    <property type="entry name" value="Retrotrans_gag_dom"/>
</dbReference>
<dbReference type="PANTHER" id="PTHR33223">
    <property type="entry name" value="CCHC-TYPE DOMAIN-CONTAINING PROTEIN"/>
    <property type="match status" value="1"/>
</dbReference>
<name>A0AAV3Q264_LITER</name>
<feature type="region of interest" description="Disordered" evidence="1">
    <location>
        <begin position="85"/>
        <end position="137"/>
    </location>
</feature>
<dbReference type="Proteomes" id="UP001454036">
    <property type="component" value="Unassembled WGS sequence"/>
</dbReference>
<dbReference type="EMBL" id="BAABME010003115">
    <property type="protein sequence ID" value="GAA0157481.1"/>
    <property type="molecule type" value="Genomic_DNA"/>
</dbReference>
<feature type="domain" description="Retrotransposon gag" evidence="2">
    <location>
        <begin position="198"/>
        <end position="271"/>
    </location>
</feature>
<accession>A0AAV3Q264</accession>
<keyword evidence="4" id="KW-1185">Reference proteome</keyword>
<evidence type="ECO:0000313" key="3">
    <source>
        <dbReference type="EMBL" id="GAA0157481.1"/>
    </source>
</evidence>
<sequence length="361" mass="40616">MLDGPAVDGGVPVHSVDDVTNQPSNSAASGSSVPELVRLIIIRLKESIFPIQQQICLDNMNQMQVHRLLTISMCLVRQNLKPYFKSDSSRKEQHESKSVVHRSTPGRATRPSTLTDMKSHRSAPLHYRMSPPTRPRSISDDDQDAFYGTLGPVSLFLAVSSFPNSTYSTELGSAKTLKGIHSTHMTITSNNPDVYAKAFPNSLTDKALDWYMELPLKSIDTYQAMADFFIAKFGTAIQTMQDEHILMDIKQGANESLSSYYNQHNDLLLNILVVDASSHTWRFSMGWPTDKNLLPKPARMRGAPGKREKNWYCEYHREYGDDTNECRILKAEIAKLIELGYLKEFIGQERGRSQGRGFSPP</sequence>
<gene>
    <name evidence="3" type="ORF">LIER_14739</name>
</gene>
<dbReference type="Pfam" id="PF03732">
    <property type="entry name" value="Retrotrans_gag"/>
    <property type="match status" value="1"/>
</dbReference>
<protein>
    <recommendedName>
        <fullName evidence="2">Retrotransposon gag domain-containing protein</fullName>
    </recommendedName>
</protein>
<proteinExistence type="predicted"/>
<evidence type="ECO:0000313" key="4">
    <source>
        <dbReference type="Proteomes" id="UP001454036"/>
    </source>
</evidence>
<dbReference type="PANTHER" id="PTHR33223:SF10">
    <property type="entry name" value="AMINOTRANSFERASE-LIKE PLANT MOBILE DOMAIN-CONTAINING PROTEIN"/>
    <property type="match status" value="1"/>
</dbReference>
<feature type="region of interest" description="Disordered" evidence="1">
    <location>
        <begin position="1"/>
        <end position="30"/>
    </location>
</feature>
<feature type="compositionally biased region" description="Basic and acidic residues" evidence="1">
    <location>
        <begin position="87"/>
        <end position="98"/>
    </location>
</feature>